<dbReference type="InterPro" id="IPR050319">
    <property type="entry name" value="ABC_transp_ATP-bind"/>
</dbReference>
<proteinExistence type="predicted"/>
<dbReference type="AlphaFoldDB" id="A0A1S2LV28"/>
<keyword evidence="3 5" id="KW-0067">ATP-binding</keyword>
<dbReference type="OrthoDB" id="9802264at2"/>
<comment type="caution">
    <text evidence="5">The sequence shown here is derived from an EMBL/GenBank/DDBJ whole genome shotgun (WGS) entry which is preliminary data.</text>
</comment>
<feature type="domain" description="ABC transporter" evidence="4">
    <location>
        <begin position="4"/>
        <end position="251"/>
    </location>
</feature>
<keyword evidence="2" id="KW-0547">Nucleotide-binding</keyword>
<accession>A0A1S2LV28</accession>
<name>A0A1S2LV28_9BACI</name>
<dbReference type="CDD" id="cd03257">
    <property type="entry name" value="ABC_NikE_OppD_transporters"/>
    <property type="match status" value="1"/>
</dbReference>
<evidence type="ECO:0000256" key="1">
    <source>
        <dbReference type="ARBA" id="ARBA00022448"/>
    </source>
</evidence>
<gene>
    <name evidence="5" type="ORF">BKP37_06340</name>
</gene>
<keyword evidence="6" id="KW-1185">Reference proteome</keyword>
<dbReference type="PROSITE" id="PS00211">
    <property type="entry name" value="ABC_TRANSPORTER_1"/>
    <property type="match status" value="1"/>
</dbReference>
<dbReference type="InterPro" id="IPR003593">
    <property type="entry name" value="AAA+_ATPase"/>
</dbReference>
<dbReference type="PANTHER" id="PTHR43776">
    <property type="entry name" value="TRANSPORT ATP-BINDING PROTEIN"/>
    <property type="match status" value="1"/>
</dbReference>
<dbReference type="SUPFAM" id="SSF52540">
    <property type="entry name" value="P-loop containing nucleoside triphosphate hydrolases"/>
    <property type="match status" value="1"/>
</dbReference>
<organism evidence="5 6">
    <name type="scientific">Anaerobacillus alkalilacustris</name>
    <dbReference type="NCBI Taxonomy" id="393763"/>
    <lineage>
        <taxon>Bacteria</taxon>
        <taxon>Bacillati</taxon>
        <taxon>Bacillota</taxon>
        <taxon>Bacilli</taxon>
        <taxon>Bacillales</taxon>
        <taxon>Bacillaceae</taxon>
        <taxon>Anaerobacillus</taxon>
    </lineage>
</organism>
<evidence type="ECO:0000313" key="6">
    <source>
        <dbReference type="Proteomes" id="UP000179524"/>
    </source>
</evidence>
<dbReference type="Proteomes" id="UP000179524">
    <property type="component" value="Unassembled WGS sequence"/>
</dbReference>
<keyword evidence="1" id="KW-0813">Transport</keyword>
<reference evidence="5 6" key="1">
    <citation type="submission" date="2016-10" db="EMBL/GenBank/DDBJ databases">
        <title>Draft genome sequences of four alkaliphilic bacteria belonging to the Anaerobacillus genus.</title>
        <authorList>
            <person name="Bassil N.M."/>
            <person name="Lloyd J.R."/>
        </authorList>
    </citation>
    <scope>NUCLEOTIDE SEQUENCE [LARGE SCALE GENOMIC DNA]</scope>
    <source>
        <strain evidence="5 6">DSM 18345</strain>
    </source>
</reference>
<dbReference type="InterPro" id="IPR003439">
    <property type="entry name" value="ABC_transporter-like_ATP-bd"/>
</dbReference>
<dbReference type="InterPro" id="IPR017871">
    <property type="entry name" value="ABC_transporter-like_CS"/>
</dbReference>
<dbReference type="EMBL" id="MLQR01000009">
    <property type="protein sequence ID" value="OIJ16378.1"/>
    <property type="molecule type" value="Genomic_DNA"/>
</dbReference>
<evidence type="ECO:0000256" key="3">
    <source>
        <dbReference type="ARBA" id="ARBA00022840"/>
    </source>
</evidence>
<evidence type="ECO:0000313" key="5">
    <source>
        <dbReference type="EMBL" id="OIJ16378.1"/>
    </source>
</evidence>
<evidence type="ECO:0000256" key="2">
    <source>
        <dbReference type="ARBA" id="ARBA00022741"/>
    </source>
</evidence>
<dbReference type="Gene3D" id="3.40.50.300">
    <property type="entry name" value="P-loop containing nucleotide triphosphate hydrolases"/>
    <property type="match status" value="1"/>
</dbReference>
<dbReference type="InterPro" id="IPR027417">
    <property type="entry name" value="P-loop_NTPase"/>
</dbReference>
<dbReference type="PROSITE" id="PS50893">
    <property type="entry name" value="ABC_TRANSPORTER_2"/>
    <property type="match status" value="1"/>
</dbReference>
<sequence length="257" mass="28886">MSLLIVDRLSKNYSKNIRALDNISFRSTEGECIGIVGESGSGKSTLARVLLGLEPYKEGNITFDGKPIAPKNRTLLREYRKSIQMIFQDTTSTLNPKLPIWKSLLEPLSNFKEISPSYLGKEGFSEREIAEVLLEMVGLDKQLVDRYPGELSGGQKQRVSIARAISIEPSLLVCDEPTASLDVTVQVQILHLLKELQKKNNMTILFISHDIRAVTFLCEKVIVLKNGSIVDQFGLEELYHRERHPYTKALIKAAEID</sequence>
<dbReference type="RefSeq" id="WP_071308797.1">
    <property type="nucleotide sequence ID" value="NZ_MLQR01000009.1"/>
</dbReference>
<dbReference type="Pfam" id="PF00005">
    <property type="entry name" value="ABC_tran"/>
    <property type="match status" value="1"/>
</dbReference>
<dbReference type="GO" id="GO:0055085">
    <property type="term" value="P:transmembrane transport"/>
    <property type="evidence" value="ECO:0007669"/>
    <property type="project" value="UniProtKB-ARBA"/>
</dbReference>
<dbReference type="GO" id="GO:0005524">
    <property type="term" value="F:ATP binding"/>
    <property type="evidence" value="ECO:0007669"/>
    <property type="project" value="UniProtKB-KW"/>
</dbReference>
<evidence type="ECO:0000259" key="4">
    <source>
        <dbReference type="PROSITE" id="PS50893"/>
    </source>
</evidence>
<dbReference type="GO" id="GO:0016887">
    <property type="term" value="F:ATP hydrolysis activity"/>
    <property type="evidence" value="ECO:0007669"/>
    <property type="project" value="InterPro"/>
</dbReference>
<dbReference type="SMART" id="SM00382">
    <property type="entry name" value="AAA"/>
    <property type="match status" value="1"/>
</dbReference>
<protein>
    <submittedName>
        <fullName evidence="5">Peptide ABC transporter ATP-binding protein</fullName>
    </submittedName>
</protein>